<reference evidence="1" key="1">
    <citation type="submission" date="2014-09" db="EMBL/GenBank/DDBJ databases">
        <authorList>
            <person name="Magalhaes I.L.F."/>
            <person name="Oliveira U."/>
            <person name="Santos F.R."/>
            <person name="Vidigal T.H.D.A."/>
            <person name="Brescovit A.D."/>
            <person name="Santos A.J."/>
        </authorList>
    </citation>
    <scope>NUCLEOTIDE SEQUENCE</scope>
    <source>
        <tissue evidence="1">Shoot tissue taken approximately 20 cm above the soil surface</tissue>
    </source>
</reference>
<name>A0A0A9BFH0_ARUDO</name>
<sequence>MPTFFPMSEGGTGIELSGNTIMVHTNVISPPVT</sequence>
<proteinExistence type="predicted"/>
<reference evidence="1" key="2">
    <citation type="journal article" date="2015" name="Data Brief">
        <title>Shoot transcriptome of the giant reed, Arundo donax.</title>
        <authorList>
            <person name="Barrero R.A."/>
            <person name="Guerrero F.D."/>
            <person name="Moolhuijzen P."/>
            <person name="Goolsby J.A."/>
            <person name="Tidwell J."/>
            <person name="Bellgard S.E."/>
            <person name="Bellgard M.I."/>
        </authorList>
    </citation>
    <scope>NUCLEOTIDE SEQUENCE</scope>
    <source>
        <tissue evidence="1">Shoot tissue taken approximately 20 cm above the soil surface</tissue>
    </source>
</reference>
<protein>
    <submittedName>
        <fullName evidence="1">Uncharacterized protein</fullName>
    </submittedName>
</protein>
<dbReference type="AlphaFoldDB" id="A0A0A9BFH0"/>
<dbReference type="EMBL" id="GBRH01235824">
    <property type="protein sequence ID" value="JAD62071.1"/>
    <property type="molecule type" value="Transcribed_RNA"/>
</dbReference>
<evidence type="ECO:0000313" key="1">
    <source>
        <dbReference type="EMBL" id="JAD62071.1"/>
    </source>
</evidence>
<accession>A0A0A9BFH0</accession>
<organism evidence="1">
    <name type="scientific">Arundo donax</name>
    <name type="common">Giant reed</name>
    <name type="synonym">Donax arundinaceus</name>
    <dbReference type="NCBI Taxonomy" id="35708"/>
    <lineage>
        <taxon>Eukaryota</taxon>
        <taxon>Viridiplantae</taxon>
        <taxon>Streptophyta</taxon>
        <taxon>Embryophyta</taxon>
        <taxon>Tracheophyta</taxon>
        <taxon>Spermatophyta</taxon>
        <taxon>Magnoliopsida</taxon>
        <taxon>Liliopsida</taxon>
        <taxon>Poales</taxon>
        <taxon>Poaceae</taxon>
        <taxon>PACMAD clade</taxon>
        <taxon>Arundinoideae</taxon>
        <taxon>Arundineae</taxon>
        <taxon>Arundo</taxon>
    </lineage>
</organism>